<feature type="compositionally biased region" description="Basic and acidic residues" evidence="1">
    <location>
        <begin position="354"/>
        <end position="364"/>
    </location>
</feature>
<keyword evidence="5" id="KW-1185">Reference proteome</keyword>
<feature type="domain" description="DUF6534" evidence="3">
    <location>
        <begin position="176"/>
        <end position="261"/>
    </location>
</feature>
<evidence type="ECO:0000256" key="1">
    <source>
        <dbReference type="SAM" id="MobiDB-lite"/>
    </source>
</evidence>
<dbReference type="OrthoDB" id="3046149at2759"/>
<evidence type="ECO:0000313" key="5">
    <source>
        <dbReference type="Proteomes" id="UP000053558"/>
    </source>
</evidence>
<feature type="region of interest" description="Disordered" evidence="1">
    <location>
        <begin position="273"/>
        <end position="393"/>
    </location>
</feature>
<proteinExistence type="predicted"/>
<name>A0A5M3MQR2_CONPW</name>
<dbReference type="PANTHER" id="PTHR40465">
    <property type="entry name" value="CHROMOSOME 1, WHOLE GENOME SHOTGUN SEQUENCE"/>
    <property type="match status" value="1"/>
</dbReference>
<comment type="caution">
    <text evidence="4">The sequence shown here is derived from an EMBL/GenBank/DDBJ whole genome shotgun (WGS) entry which is preliminary data.</text>
</comment>
<dbReference type="RefSeq" id="XP_007768749.1">
    <property type="nucleotide sequence ID" value="XM_007770559.1"/>
</dbReference>
<reference evidence="5" key="1">
    <citation type="journal article" date="2012" name="Science">
        <title>The Paleozoic origin of enzymatic lignin decomposition reconstructed from 31 fungal genomes.</title>
        <authorList>
            <person name="Floudas D."/>
            <person name="Binder M."/>
            <person name="Riley R."/>
            <person name="Barry K."/>
            <person name="Blanchette R.A."/>
            <person name="Henrissat B."/>
            <person name="Martinez A.T."/>
            <person name="Otillar R."/>
            <person name="Spatafora J.W."/>
            <person name="Yadav J.S."/>
            <person name="Aerts A."/>
            <person name="Benoit I."/>
            <person name="Boyd A."/>
            <person name="Carlson A."/>
            <person name="Copeland A."/>
            <person name="Coutinho P.M."/>
            <person name="de Vries R.P."/>
            <person name="Ferreira P."/>
            <person name="Findley K."/>
            <person name="Foster B."/>
            <person name="Gaskell J."/>
            <person name="Glotzer D."/>
            <person name="Gorecki P."/>
            <person name="Heitman J."/>
            <person name="Hesse C."/>
            <person name="Hori C."/>
            <person name="Igarashi K."/>
            <person name="Jurgens J.A."/>
            <person name="Kallen N."/>
            <person name="Kersten P."/>
            <person name="Kohler A."/>
            <person name="Kuees U."/>
            <person name="Kumar T.K.A."/>
            <person name="Kuo A."/>
            <person name="LaButti K."/>
            <person name="Larrondo L.F."/>
            <person name="Lindquist E."/>
            <person name="Ling A."/>
            <person name="Lombard V."/>
            <person name="Lucas S."/>
            <person name="Lundell T."/>
            <person name="Martin R."/>
            <person name="McLaughlin D.J."/>
            <person name="Morgenstern I."/>
            <person name="Morin E."/>
            <person name="Murat C."/>
            <person name="Nagy L.G."/>
            <person name="Nolan M."/>
            <person name="Ohm R.A."/>
            <person name="Patyshakuliyeva A."/>
            <person name="Rokas A."/>
            <person name="Ruiz-Duenas F.J."/>
            <person name="Sabat G."/>
            <person name="Salamov A."/>
            <person name="Samejima M."/>
            <person name="Schmutz J."/>
            <person name="Slot J.C."/>
            <person name="St John F."/>
            <person name="Stenlid J."/>
            <person name="Sun H."/>
            <person name="Sun S."/>
            <person name="Syed K."/>
            <person name="Tsang A."/>
            <person name="Wiebenga A."/>
            <person name="Young D."/>
            <person name="Pisabarro A."/>
            <person name="Eastwood D.C."/>
            <person name="Martin F."/>
            <person name="Cullen D."/>
            <person name="Grigoriev I.V."/>
            <person name="Hibbett D.S."/>
        </authorList>
    </citation>
    <scope>NUCLEOTIDE SEQUENCE [LARGE SCALE GENOMIC DNA]</scope>
    <source>
        <strain evidence="5">RWD-64-598 SS2</strain>
    </source>
</reference>
<feature type="transmembrane region" description="Helical" evidence="2">
    <location>
        <begin position="54"/>
        <end position="77"/>
    </location>
</feature>
<protein>
    <recommendedName>
        <fullName evidence="3">DUF6534 domain-containing protein</fullName>
    </recommendedName>
</protein>
<dbReference type="InterPro" id="IPR045339">
    <property type="entry name" value="DUF6534"/>
</dbReference>
<evidence type="ECO:0000256" key="2">
    <source>
        <dbReference type="SAM" id="Phobius"/>
    </source>
</evidence>
<dbReference type="OMA" id="YIYYTRF"/>
<feature type="transmembrane region" description="Helical" evidence="2">
    <location>
        <begin position="165"/>
        <end position="188"/>
    </location>
</feature>
<dbReference type="GeneID" id="19205336"/>
<dbReference type="KEGG" id="cput:CONPUDRAFT_165552"/>
<dbReference type="Pfam" id="PF20152">
    <property type="entry name" value="DUF6534"/>
    <property type="match status" value="1"/>
</dbReference>
<dbReference type="EMBL" id="JH711578">
    <property type="protein sequence ID" value="EIW81396.1"/>
    <property type="molecule type" value="Genomic_DNA"/>
</dbReference>
<sequence>MSSSATPAPSSAEIENLGIIFIGFVAAIILYGLTFFQAYIYFSRFPKDSYYLRLMVGTLCLLDTASSALISEVVYHYLITQFMVQMDTIYATTTLCVELLLSTILTFIVHLFFVLRVYAVSSRSRPLSLSITFFAFVAFVFGITMSAQIYHQRNLADLAQLHERAVVIVAQAAAGAADLVICGAMVFYMRPARFPDVFMPESTFETAVTLFASRGIGFTVLQIGYLVVFAAIPSKALWIPIQLVASKFYINTVLALLNAREARHGLGIYEEESNATGSSTPAGRPFSGATPPVPSTIRFAGLSSKEESRLHHGIEGSGEVESMGKYEDEPERHNGNDTSPTTTTTGSRNSNKRGPVEASERGVEALEIQSLQVPPASHHSSKGSMQEKSWSGS</sequence>
<keyword evidence="2" id="KW-0812">Transmembrane</keyword>
<feature type="compositionally biased region" description="Basic and acidic residues" evidence="1">
    <location>
        <begin position="322"/>
        <end position="335"/>
    </location>
</feature>
<feature type="transmembrane region" description="Helical" evidence="2">
    <location>
        <begin position="127"/>
        <end position="150"/>
    </location>
</feature>
<gene>
    <name evidence="4" type="ORF">CONPUDRAFT_165552</name>
</gene>
<feature type="compositionally biased region" description="Polar residues" evidence="1">
    <location>
        <begin position="382"/>
        <end position="393"/>
    </location>
</feature>
<feature type="transmembrane region" description="Helical" evidence="2">
    <location>
        <begin position="238"/>
        <end position="257"/>
    </location>
</feature>
<evidence type="ECO:0000313" key="4">
    <source>
        <dbReference type="EMBL" id="EIW81396.1"/>
    </source>
</evidence>
<accession>A0A5M3MQR2</accession>
<keyword evidence="2" id="KW-0472">Membrane</keyword>
<feature type="compositionally biased region" description="Basic and acidic residues" evidence="1">
    <location>
        <begin position="304"/>
        <end position="314"/>
    </location>
</feature>
<keyword evidence="2" id="KW-1133">Transmembrane helix</keyword>
<organism evidence="4 5">
    <name type="scientific">Coniophora puteana (strain RWD-64-598)</name>
    <name type="common">Brown rot fungus</name>
    <dbReference type="NCBI Taxonomy" id="741705"/>
    <lineage>
        <taxon>Eukaryota</taxon>
        <taxon>Fungi</taxon>
        <taxon>Dikarya</taxon>
        <taxon>Basidiomycota</taxon>
        <taxon>Agaricomycotina</taxon>
        <taxon>Agaricomycetes</taxon>
        <taxon>Agaricomycetidae</taxon>
        <taxon>Boletales</taxon>
        <taxon>Coniophorineae</taxon>
        <taxon>Coniophoraceae</taxon>
        <taxon>Coniophora</taxon>
    </lineage>
</organism>
<dbReference type="PANTHER" id="PTHR40465:SF1">
    <property type="entry name" value="DUF6534 DOMAIN-CONTAINING PROTEIN"/>
    <property type="match status" value="1"/>
</dbReference>
<feature type="transmembrane region" description="Helical" evidence="2">
    <location>
        <begin position="20"/>
        <end position="42"/>
    </location>
</feature>
<evidence type="ECO:0000259" key="3">
    <source>
        <dbReference type="Pfam" id="PF20152"/>
    </source>
</evidence>
<dbReference type="AlphaFoldDB" id="A0A5M3MQR2"/>
<feature type="transmembrane region" description="Helical" evidence="2">
    <location>
        <begin position="89"/>
        <end position="115"/>
    </location>
</feature>
<dbReference type="Proteomes" id="UP000053558">
    <property type="component" value="Unassembled WGS sequence"/>
</dbReference>
<feature type="transmembrane region" description="Helical" evidence="2">
    <location>
        <begin position="208"/>
        <end position="232"/>
    </location>
</feature>